<evidence type="ECO:0000313" key="2">
    <source>
        <dbReference type="EMBL" id="CAF5155276.1"/>
    </source>
</evidence>
<proteinExistence type="predicted"/>
<name>A0A8S3G9R8_9BILA</name>
<dbReference type="Proteomes" id="UP000681967">
    <property type="component" value="Unassembled WGS sequence"/>
</dbReference>
<reference evidence="2" key="1">
    <citation type="submission" date="2021-02" db="EMBL/GenBank/DDBJ databases">
        <authorList>
            <person name="Nowell W R."/>
        </authorList>
    </citation>
    <scope>NUCLEOTIDE SEQUENCE</scope>
</reference>
<comment type="caution">
    <text evidence="2">The sequence shown here is derived from an EMBL/GenBank/DDBJ whole genome shotgun (WGS) entry which is preliminary data.</text>
</comment>
<organism evidence="2 3">
    <name type="scientific">Rotaria magnacalcarata</name>
    <dbReference type="NCBI Taxonomy" id="392030"/>
    <lineage>
        <taxon>Eukaryota</taxon>
        <taxon>Metazoa</taxon>
        <taxon>Spiralia</taxon>
        <taxon>Gnathifera</taxon>
        <taxon>Rotifera</taxon>
        <taxon>Eurotatoria</taxon>
        <taxon>Bdelloidea</taxon>
        <taxon>Philodinida</taxon>
        <taxon>Philodinidae</taxon>
        <taxon>Rotaria</taxon>
    </lineage>
</organism>
<feature type="region of interest" description="Disordered" evidence="1">
    <location>
        <begin position="1"/>
        <end position="29"/>
    </location>
</feature>
<gene>
    <name evidence="2" type="ORF">BYL167_LOCUS73257</name>
</gene>
<accession>A0A8S3G9R8</accession>
<feature type="non-terminal residue" evidence="2">
    <location>
        <position position="1"/>
    </location>
</feature>
<dbReference type="EMBL" id="CAJOBH010260955">
    <property type="protein sequence ID" value="CAF5155276.1"/>
    <property type="molecule type" value="Genomic_DNA"/>
</dbReference>
<evidence type="ECO:0000313" key="3">
    <source>
        <dbReference type="Proteomes" id="UP000681967"/>
    </source>
</evidence>
<protein>
    <submittedName>
        <fullName evidence="2">Uncharacterized protein</fullName>
    </submittedName>
</protein>
<evidence type="ECO:0000256" key="1">
    <source>
        <dbReference type="SAM" id="MobiDB-lite"/>
    </source>
</evidence>
<sequence>VHQAEPLENNPQAVNNSEQQAPNSTGKKLMQKIHGTTKKTIQHAEESLGKLDNVLEQLRRNMQRK</sequence>
<feature type="compositionally biased region" description="Polar residues" evidence="1">
    <location>
        <begin position="9"/>
        <end position="26"/>
    </location>
</feature>
<dbReference type="AlphaFoldDB" id="A0A8S3G9R8"/>